<proteinExistence type="predicted"/>
<organism evidence="2 3">
    <name type="scientific">Brytella acorum</name>
    <dbReference type="NCBI Taxonomy" id="2959299"/>
    <lineage>
        <taxon>Bacteria</taxon>
        <taxon>Pseudomonadati</taxon>
        <taxon>Pseudomonadota</taxon>
        <taxon>Alphaproteobacteria</taxon>
        <taxon>Acetobacterales</taxon>
        <taxon>Acetobacteraceae</taxon>
        <taxon>Brytella</taxon>
    </lineage>
</organism>
<sequence>MLRRIAPAAALALGLGLAGGMASAAPAPADSGSASSSLTGATPDNIAGLLNYCVEVEYLSYDEGNPPLDGLIAKYHSVNQTGGSMDYAIGTAGFINHASDRFDVKSLPVDGRKAVCQSAVKAAQPLL</sequence>
<evidence type="ECO:0000313" key="2">
    <source>
        <dbReference type="EMBL" id="CAI9120952.1"/>
    </source>
</evidence>
<dbReference type="AlphaFoldDB" id="A0AA35UNZ3"/>
<evidence type="ECO:0000313" key="3">
    <source>
        <dbReference type="Proteomes" id="UP001176960"/>
    </source>
</evidence>
<comment type="caution">
    <text evidence="2">The sequence shown here is derived from an EMBL/GenBank/DDBJ whole genome shotgun (WGS) entry which is preliminary data.</text>
</comment>
<dbReference type="EMBL" id="CATKSH010000009">
    <property type="protein sequence ID" value="CAI9120952.1"/>
    <property type="molecule type" value="Genomic_DNA"/>
</dbReference>
<keyword evidence="3" id="KW-1185">Reference proteome</keyword>
<feature type="chain" id="PRO_5041427514" evidence="1">
    <location>
        <begin position="25"/>
        <end position="127"/>
    </location>
</feature>
<evidence type="ECO:0000256" key="1">
    <source>
        <dbReference type="SAM" id="SignalP"/>
    </source>
</evidence>
<keyword evidence="1" id="KW-0732">Signal</keyword>
<dbReference type="Proteomes" id="UP001176960">
    <property type="component" value="Unassembled WGS sequence"/>
</dbReference>
<accession>A0AA35UNZ3</accession>
<name>A0AA35UNZ3_9PROT</name>
<gene>
    <name evidence="2" type="ORF">LMG32879_001794</name>
</gene>
<protein>
    <submittedName>
        <fullName evidence="2">Alcohol dehydrogenase</fullName>
    </submittedName>
</protein>
<feature type="signal peptide" evidence="1">
    <location>
        <begin position="1"/>
        <end position="24"/>
    </location>
</feature>
<dbReference type="RefSeq" id="WP_289841784.1">
    <property type="nucleotide sequence ID" value="NZ_CATKSH010000009.1"/>
</dbReference>
<reference evidence="2" key="1">
    <citation type="submission" date="2023-03" db="EMBL/GenBank/DDBJ databases">
        <authorList>
            <person name="Cleenwerck I."/>
        </authorList>
    </citation>
    <scope>NUCLEOTIDE SEQUENCE</scope>
    <source>
        <strain evidence="2">LMG 32879</strain>
    </source>
</reference>